<dbReference type="AlphaFoldDB" id="A0A165EV22"/>
<evidence type="ECO:0000313" key="1">
    <source>
        <dbReference type="EMBL" id="KZT55580.1"/>
    </source>
</evidence>
<sequence>MTGVEIELAIVVRTLHFSVLSPAQDYQAKGVLDPLTNAQHFKASNSLSVMPPC</sequence>
<dbReference type="EMBL" id="KV423992">
    <property type="protein sequence ID" value="KZT55580.1"/>
    <property type="molecule type" value="Genomic_DNA"/>
</dbReference>
<name>A0A165EV22_9BASI</name>
<evidence type="ECO:0000313" key="2">
    <source>
        <dbReference type="Proteomes" id="UP000076842"/>
    </source>
</evidence>
<reference evidence="1 2" key="1">
    <citation type="journal article" date="2016" name="Mol. Biol. Evol.">
        <title>Comparative Genomics of Early-Diverging Mushroom-Forming Fungi Provides Insights into the Origins of Lignocellulose Decay Capabilities.</title>
        <authorList>
            <person name="Nagy L.G."/>
            <person name="Riley R."/>
            <person name="Tritt A."/>
            <person name="Adam C."/>
            <person name="Daum C."/>
            <person name="Floudas D."/>
            <person name="Sun H."/>
            <person name="Yadav J.S."/>
            <person name="Pangilinan J."/>
            <person name="Larsson K.H."/>
            <person name="Matsuura K."/>
            <person name="Barry K."/>
            <person name="Labutti K."/>
            <person name="Kuo R."/>
            <person name="Ohm R.A."/>
            <person name="Bhattacharya S.S."/>
            <person name="Shirouzu T."/>
            <person name="Yoshinaga Y."/>
            <person name="Martin F.M."/>
            <person name="Grigoriev I.V."/>
            <person name="Hibbett D.S."/>
        </authorList>
    </citation>
    <scope>NUCLEOTIDE SEQUENCE [LARGE SCALE GENOMIC DNA]</scope>
    <source>
        <strain evidence="1 2">HHB12733</strain>
    </source>
</reference>
<keyword evidence="2" id="KW-1185">Reference proteome</keyword>
<accession>A0A165EV22</accession>
<proteinExistence type="predicted"/>
<dbReference type="InParanoid" id="A0A165EV22"/>
<protein>
    <submittedName>
        <fullName evidence="1">Uncharacterized protein</fullName>
    </submittedName>
</protein>
<gene>
    <name evidence="1" type="ORF">CALCODRAFT_498475</name>
</gene>
<organism evidence="1 2">
    <name type="scientific">Calocera cornea HHB12733</name>
    <dbReference type="NCBI Taxonomy" id="1353952"/>
    <lineage>
        <taxon>Eukaryota</taxon>
        <taxon>Fungi</taxon>
        <taxon>Dikarya</taxon>
        <taxon>Basidiomycota</taxon>
        <taxon>Agaricomycotina</taxon>
        <taxon>Dacrymycetes</taxon>
        <taxon>Dacrymycetales</taxon>
        <taxon>Dacrymycetaceae</taxon>
        <taxon>Calocera</taxon>
    </lineage>
</organism>
<dbReference type="Proteomes" id="UP000076842">
    <property type="component" value="Unassembled WGS sequence"/>
</dbReference>